<comment type="caution">
    <text evidence="2">The sequence shown here is derived from an EMBL/GenBank/DDBJ whole genome shotgun (WGS) entry which is preliminary data.</text>
</comment>
<proteinExistence type="predicted"/>
<sequence length="275" mass="31719">MLLLKQQIPDLLTQVPLRGIALDYKGELKLHLHEECFMAGYHFFYKGDKVRDGKFLLQRNLRIQFLQIGKKHLWCDKIMYNFQEGIGQFGFSGYSDKESSICVRDVDRAAQPCHGMYGAPLICQGKVVAMLMAPDAQWKNCTGYSNLVHLLNSEHLRGFMNCVNRLKMPLQNARINKLKNISRRLLEDTQDDKEEFKKRKCHGIQNEPVHLESANTPTTHQTSKNHCESTRNEEDVNQNANEDISNHNLGFNIVPSQEITPKDHQKAEQVSYYLT</sequence>
<accession>A0A8S3XRD3</accession>
<dbReference type="OrthoDB" id="7258147at2759"/>
<organism evidence="2 3">
    <name type="scientific">Parnassius apollo</name>
    <name type="common">Apollo butterfly</name>
    <name type="synonym">Papilio apollo</name>
    <dbReference type="NCBI Taxonomy" id="110799"/>
    <lineage>
        <taxon>Eukaryota</taxon>
        <taxon>Metazoa</taxon>
        <taxon>Ecdysozoa</taxon>
        <taxon>Arthropoda</taxon>
        <taxon>Hexapoda</taxon>
        <taxon>Insecta</taxon>
        <taxon>Pterygota</taxon>
        <taxon>Neoptera</taxon>
        <taxon>Endopterygota</taxon>
        <taxon>Lepidoptera</taxon>
        <taxon>Glossata</taxon>
        <taxon>Ditrysia</taxon>
        <taxon>Papilionoidea</taxon>
        <taxon>Papilionidae</taxon>
        <taxon>Parnassiinae</taxon>
        <taxon>Parnassini</taxon>
        <taxon>Parnassius</taxon>
        <taxon>Parnassius</taxon>
    </lineage>
</organism>
<dbReference type="Proteomes" id="UP000691718">
    <property type="component" value="Unassembled WGS sequence"/>
</dbReference>
<gene>
    <name evidence="2" type="ORF">PAPOLLO_LOCUS21578</name>
</gene>
<evidence type="ECO:0000256" key="1">
    <source>
        <dbReference type="SAM" id="MobiDB-lite"/>
    </source>
</evidence>
<evidence type="ECO:0000313" key="2">
    <source>
        <dbReference type="EMBL" id="CAG5039244.1"/>
    </source>
</evidence>
<keyword evidence="3" id="KW-1185">Reference proteome</keyword>
<dbReference type="AlphaFoldDB" id="A0A8S3XRD3"/>
<feature type="region of interest" description="Disordered" evidence="1">
    <location>
        <begin position="210"/>
        <end position="236"/>
    </location>
</feature>
<reference evidence="2" key="1">
    <citation type="submission" date="2021-04" db="EMBL/GenBank/DDBJ databases">
        <authorList>
            <person name="Tunstrom K."/>
        </authorList>
    </citation>
    <scope>NUCLEOTIDE SEQUENCE</scope>
</reference>
<feature type="compositionally biased region" description="Polar residues" evidence="1">
    <location>
        <begin position="213"/>
        <end position="224"/>
    </location>
</feature>
<feature type="compositionally biased region" description="Basic and acidic residues" evidence="1">
    <location>
        <begin position="225"/>
        <end position="234"/>
    </location>
</feature>
<feature type="region of interest" description="Disordered" evidence="1">
    <location>
        <begin position="256"/>
        <end position="275"/>
    </location>
</feature>
<name>A0A8S3XRD3_PARAO</name>
<dbReference type="EMBL" id="CAJQZP010001331">
    <property type="protein sequence ID" value="CAG5039244.1"/>
    <property type="molecule type" value="Genomic_DNA"/>
</dbReference>
<protein>
    <submittedName>
        <fullName evidence="2">(apollo) hypothetical protein</fullName>
    </submittedName>
</protein>
<evidence type="ECO:0000313" key="3">
    <source>
        <dbReference type="Proteomes" id="UP000691718"/>
    </source>
</evidence>